<dbReference type="SUPFAM" id="SSF47384">
    <property type="entry name" value="Homodimeric domain of signal transducing histidine kinase"/>
    <property type="match status" value="1"/>
</dbReference>
<organism evidence="8 9">
    <name type="scientific">Acaryochloris thomasi RCC1774</name>
    <dbReference type="NCBI Taxonomy" id="1764569"/>
    <lineage>
        <taxon>Bacteria</taxon>
        <taxon>Bacillati</taxon>
        <taxon>Cyanobacteriota</taxon>
        <taxon>Cyanophyceae</taxon>
        <taxon>Acaryochloridales</taxon>
        <taxon>Acaryochloridaceae</taxon>
        <taxon>Acaryochloris</taxon>
        <taxon>Acaryochloris thomasi</taxon>
    </lineage>
</organism>
<dbReference type="SUPFAM" id="SSF55781">
    <property type="entry name" value="GAF domain-like"/>
    <property type="match status" value="1"/>
</dbReference>
<keyword evidence="8" id="KW-0808">Transferase</keyword>
<protein>
    <recommendedName>
        <fullName evidence="2">histidine kinase</fullName>
        <ecNumber evidence="2">2.7.13.3</ecNumber>
    </recommendedName>
</protein>
<dbReference type="InterPro" id="IPR004358">
    <property type="entry name" value="Sig_transdc_His_kin-like_C"/>
</dbReference>
<evidence type="ECO:0000256" key="3">
    <source>
        <dbReference type="ARBA" id="ARBA00022553"/>
    </source>
</evidence>
<dbReference type="SUPFAM" id="SSF52540">
    <property type="entry name" value="P-loop containing nucleoside triphosphate hydrolases"/>
    <property type="match status" value="1"/>
</dbReference>
<dbReference type="OrthoDB" id="573511at2"/>
<dbReference type="Gene3D" id="3.30.565.10">
    <property type="entry name" value="Histidine kinase-like ATPase, C-terminal domain"/>
    <property type="match status" value="1"/>
</dbReference>
<dbReference type="PROSITE" id="PS50011">
    <property type="entry name" value="PROTEIN_KINASE_DOM"/>
    <property type="match status" value="1"/>
</dbReference>
<dbReference type="GO" id="GO:0005524">
    <property type="term" value="F:ATP binding"/>
    <property type="evidence" value="ECO:0007669"/>
    <property type="project" value="InterPro"/>
</dbReference>
<dbReference type="SMART" id="SM00387">
    <property type="entry name" value="HATPase_c"/>
    <property type="match status" value="1"/>
</dbReference>
<feature type="domain" description="Protein kinase" evidence="6">
    <location>
        <begin position="7"/>
        <end position="283"/>
    </location>
</feature>
<comment type="caution">
    <text evidence="8">The sequence shown here is derived from an EMBL/GenBank/DDBJ whole genome shotgun (WGS) entry which is preliminary data.</text>
</comment>
<dbReference type="PRINTS" id="PR00344">
    <property type="entry name" value="BCTRLSENSOR"/>
</dbReference>
<dbReference type="Gene3D" id="3.40.50.300">
    <property type="entry name" value="P-loop containing nucleotide triphosphate hydrolases"/>
    <property type="match status" value="1"/>
</dbReference>
<evidence type="ECO:0000256" key="1">
    <source>
        <dbReference type="ARBA" id="ARBA00000085"/>
    </source>
</evidence>
<dbReference type="CDD" id="cd00082">
    <property type="entry name" value="HisKA"/>
    <property type="match status" value="1"/>
</dbReference>
<dbReference type="InterPro" id="IPR041664">
    <property type="entry name" value="AAA_16"/>
</dbReference>
<feature type="domain" description="Histidine kinase" evidence="7">
    <location>
        <begin position="1608"/>
        <end position="1816"/>
    </location>
</feature>
<dbReference type="InterPro" id="IPR029016">
    <property type="entry name" value="GAF-like_dom_sf"/>
</dbReference>
<name>A0A2W1JIP3_9CYAN</name>
<dbReference type="SUPFAM" id="SSF56112">
    <property type="entry name" value="Protein kinase-like (PK-like)"/>
    <property type="match status" value="1"/>
</dbReference>
<dbReference type="SUPFAM" id="SSF55874">
    <property type="entry name" value="ATPase domain of HSP90 chaperone/DNA topoisomerase II/histidine kinase"/>
    <property type="match status" value="1"/>
</dbReference>
<dbReference type="Pfam" id="PF13191">
    <property type="entry name" value="AAA_16"/>
    <property type="match status" value="1"/>
</dbReference>
<evidence type="ECO:0000313" key="9">
    <source>
        <dbReference type="Proteomes" id="UP000248857"/>
    </source>
</evidence>
<dbReference type="SMART" id="SM00065">
    <property type="entry name" value="GAF"/>
    <property type="match status" value="1"/>
</dbReference>
<dbReference type="InterPro" id="IPR011009">
    <property type="entry name" value="Kinase-like_dom_sf"/>
</dbReference>
<dbReference type="InterPro" id="IPR027417">
    <property type="entry name" value="P-loop_NTPase"/>
</dbReference>
<sequence length="1823" mass="202984">MTGVVGCNLTKHIYESANSLVYRGHRGDPDQPVIIKILKEDYPTSAELTRYRQEYEITSNLDIEGTVQVYGLEPYQRTLAMVLEDIGGQSLKEWFQGQAVPLEEFLDLALKIVEILGHIHSRNVIHKDINPSNIIVNPASGQLKIIDFGISTQLSRENPTLKNPRVLEGTLAYLSPEQTGRMNRSLDYRTDFYSLGITFYELLTGQLPFPTEDALALVHCHIAHQPKPPHQINLAVPQVLSNLTLKLMAKTAEDRYQNAAGLQADLENCREQLRSTGKIAPFVLGTQDLSGRFQIPQKLYGREAEKAILLAAFERISQSTSTSELMLVAGYSGIGKSSLVAEVHKPITEKRGYFIAGKYDQFQRDVPYSAVIAAFRSLAKQLLTESETQLAQWRQRLLAALGPNGQVVIDVIPEIALITGKQPPVPELGPTEAQNRFNLVFQSFIRVFCDPEHPLVLFLDDLQWADSASLKLMQRMMTDSKMRSLLVIGAYRDNEVSAAHPLMSLLNHFETQSVTVNTITLAPLSLTHLSQLITDTLQHSQAELDPLAELVLQKTEGNPFFVNEFLKSLHSERLLQFNEASRLWEWDMEQIQAQDLTDNVIELLIGKLQKLSSATQEGLRLAACVGAQFDLATLAIIQQKSFKTVFADLKPTIQCGLVIPLSELTADLTIERFRFGHDRIQQAAYALITPEQKAPVHLRIGRLLRDGVTQEGLADRIFEVVDHLNQALDLISEPAERQQLAQLNFQAGQKAKSATAYQAAMNYLLTGVTLLGPDGWQNTYELALGLYEAASEAAYLNQDYEKQEQLTAIILQKARCVLDKVKVYRVKILACSSQNRHFEATDIGFEILGQLGIQFPEPTPENLQLELQRTQALQHQRSIEGLIDLPAMTDPEKLAAMQILSDILSSGYQAAFERFILSNLTQIRLSLEYGNTAASAFAYDCYGITLCGAVGDIASGYQFGRLALQVVDKFEAKQAKSRVMFVFNAFVRHWEDPLSATIADLHSGYQIGLDTGDVEYACYSLCWESMHSLLTGRELEALATRMAAYNFAIATLKQAACHLYLKIYQQTLANLRGQASDLSKLNGEFLQEAEVTVESADNKLALAFFYTHKAMLCYLLADYETALSCTQLAENNADGMTAAYTIAVLNFYDSLTRLARFEHLYESEQQQALEQVNANQQQLQQWAEHAPENHRHKYELVEAERYRCLGQIAEAGVAYDHAITSAQAHDYPQEEALANELAAQFYQRQNRDKIAQVYLKDAYYGYFRWGATAKVEQLEQQYPNLSKAVFTTASGPSSSSTATHTVRTSQSLDLATVLQASQAISTEIVLDKLLMTLIQILVRNAGAQVGYLILNSDGLLIEASANTESETYSVLQSTPIVGQVPQTLLNYVNRTQESVVLSHASQAGDFTQDPYIKERQTQSILCMPLLNLGQLSGMVYLENNLTTSAFTPDRLELLQLLSGQVAIAIDNARLYANLEQKVDERTQTLSQTVKELQLTQQELVQSEKMAALGQLIAGIAHEINTPLGAIGSSIQYINNFLHNNLQTLPHFFRTLSPEQEQQFQSLLQRSLQSTTKLSGRERRQARKNLAKQLGHHEIANASDLASLLIDLNIYSDLDALLPLLTNPSSEPLLKMARQFTRVQESARDINSASDRAAKIVFALKTYARYDHSGEMMTVNLTDGIEAVLTLYQNQIKHGVTVIRSLDAIPPVKCYADELNQVWTNLIHNALQAMDYKGTLEVSLQELGGSAQVKITDSGSGIPPEVQANIFEPFFTTKPPGEGSGLGLDIVKKIIDKHQGTITFESIPSQTTFIVSLPMNPQPGNHHV</sequence>
<accession>A0A2W1JIP3</accession>
<dbReference type="InterPro" id="IPR005467">
    <property type="entry name" value="His_kinase_dom"/>
</dbReference>
<dbReference type="InterPro" id="IPR036890">
    <property type="entry name" value="HATPase_C_sf"/>
</dbReference>
<dbReference type="EC" id="2.7.13.3" evidence="2"/>
<dbReference type="CDD" id="cd14014">
    <property type="entry name" value="STKc_PknB_like"/>
    <property type="match status" value="1"/>
</dbReference>
<dbReference type="PROSITE" id="PS50109">
    <property type="entry name" value="HIS_KIN"/>
    <property type="match status" value="1"/>
</dbReference>
<keyword evidence="9" id="KW-1185">Reference proteome</keyword>
<reference evidence="8 9" key="1">
    <citation type="journal article" date="2018" name="Sci. Rep.">
        <title>A novel species of the marine cyanobacterium Acaryochloris with a unique pigment content and lifestyle.</title>
        <authorList>
            <person name="Partensky F."/>
            <person name="Six C."/>
            <person name="Ratin M."/>
            <person name="Garczarek L."/>
            <person name="Vaulot D."/>
            <person name="Probert I."/>
            <person name="Calteau A."/>
            <person name="Gourvil P."/>
            <person name="Marie D."/>
            <person name="Grebert T."/>
            <person name="Bouchier C."/>
            <person name="Le Panse S."/>
            <person name="Gachenot M."/>
            <person name="Rodriguez F."/>
            <person name="Garrido J.L."/>
        </authorList>
    </citation>
    <scope>NUCLEOTIDE SEQUENCE [LARGE SCALE GENOMIC DNA]</scope>
    <source>
        <strain evidence="8 9">RCC1774</strain>
    </source>
</reference>
<dbReference type="Pfam" id="PF01590">
    <property type="entry name" value="GAF"/>
    <property type="match status" value="1"/>
</dbReference>
<evidence type="ECO:0000259" key="6">
    <source>
        <dbReference type="PROSITE" id="PS50011"/>
    </source>
</evidence>
<dbReference type="Proteomes" id="UP000248857">
    <property type="component" value="Unassembled WGS sequence"/>
</dbReference>
<dbReference type="PANTHER" id="PTHR43642:SF1">
    <property type="entry name" value="HYBRID SIGNAL TRANSDUCTION HISTIDINE KINASE G"/>
    <property type="match status" value="1"/>
</dbReference>
<proteinExistence type="predicted"/>
<dbReference type="InterPro" id="IPR000719">
    <property type="entry name" value="Prot_kinase_dom"/>
</dbReference>
<dbReference type="Gene3D" id="1.10.287.130">
    <property type="match status" value="1"/>
</dbReference>
<dbReference type="RefSeq" id="WP_110988174.1">
    <property type="nucleotide sequence ID" value="NZ_CAWNWM010000018.1"/>
</dbReference>
<evidence type="ECO:0000256" key="5">
    <source>
        <dbReference type="ARBA" id="ARBA00023012"/>
    </source>
</evidence>
<dbReference type="PANTHER" id="PTHR43642">
    <property type="entry name" value="HYBRID SIGNAL TRANSDUCTION HISTIDINE KINASE G"/>
    <property type="match status" value="1"/>
</dbReference>
<keyword evidence="4 8" id="KW-0418">Kinase</keyword>
<dbReference type="Pfam" id="PF02518">
    <property type="entry name" value="HATPase_c"/>
    <property type="match status" value="1"/>
</dbReference>
<dbReference type="EMBL" id="PQWO01000018">
    <property type="protein sequence ID" value="PZD71395.1"/>
    <property type="molecule type" value="Genomic_DNA"/>
</dbReference>
<dbReference type="InterPro" id="IPR053159">
    <property type="entry name" value="Hybrid_Histidine_Kinase"/>
</dbReference>
<evidence type="ECO:0000256" key="4">
    <source>
        <dbReference type="ARBA" id="ARBA00022777"/>
    </source>
</evidence>
<dbReference type="InterPro" id="IPR003661">
    <property type="entry name" value="HisK_dim/P_dom"/>
</dbReference>
<dbReference type="Gene3D" id="1.10.510.10">
    <property type="entry name" value="Transferase(Phosphotransferase) domain 1"/>
    <property type="match status" value="1"/>
</dbReference>
<evidence type="ECO:0000313" key="8">
    <source>
        <dbReference type="EMBL" id="PZD71395.1"/>
    </source>
</evidence>
<dbReference type="Pfam" id="PF00069">
    <property type="entry name" value="Pkinase"/>
    <property type="match status" value="1"/>
</dbReference>
<evidence type="ECO:0000259" key="7">
    <source>
        <dbReference type="PROSITE" id="PS50109"/>
    </source>
</evidence>
<keyword evidence="5" id="KW-0902">Two-component regulatory system</keyword>
<comment type="catalytic activity">
    <reaction evidence="1">
        <text>ATP + protein L-histidine = ADP + protein N-phospho-L-histidine.</text>
        <dbReference type="EC" id="2.7.13.3"/>
    </reaction>
</comment>
<gene>
    <name evidence="8" type="primary">prkC_4</name>
    <name evidence="8" type="ORF">C1752_06674</name>
</gene>
<dbReference type="InterPro" id="IPR036097">
    <property type="entry name" value="HisK_dim/P_sf"/>
</dbReference>
<evidence type="ECO:0000256" key="2">
    <source>
        <dbReference type="ARBA" id="ARBA00012438"/>
    </source>
</evidence>
<dbReference type="InterPro" id="IPR003018">
    <property type="entry name" value="GAF"/>
</dbReference>
<keyword evidence="3" id="KW-0597">Phosphoprotein</keyword>
<dbReference type="InterPro" id="IPR003594">
    <property type="entry name" value="HATPase_dom"/>
</dbReference>
<dbReference type="GO" id="GO:0000155">
    <property type="term" value="F:phosphorelay sensor kinase activity"/>
    <property type="evidence" value="ECO:0007669"/>
    <property type="project" value="InterPro"/>
</dbReference>
<dbReference type="Gene3D" id="3.30.450.40">
    <property type="match status" value="1"/>
</dbReference>